<evidence type="ECO:0000256" key="4">
    <source>
        <dbReference type="ARBA" id="ARBA00023125"/>
    </source>
</evidence>
<evidence type="ECO:0000256" key="1">
    <source>
        <dbReference type="ARBA" id="ARBA00022723"/>
    </source>
</evidence>
<dbReference type="PROSITE" id="PS50103">
    <property type="entry name" value="ZF_C3H1"/>
    <property type="match status" value="1"/>
</dbReference>
<evidence type="ECO:0000256" key="5">
    <source>
        <dbReference type="PROSITE-ProRule" id="PRU00723"/>
    </source>
</evidence>
<proteinExistence type="predicted"/>
<keyword evidence="2 5" id="KW-0863">Zinc-finger</keyword>
<evidence type="ECO:0000259" key="6">
    <source>
        <dbReference type="PROSITE" id="PS50103"/>
    </source>
</evidence>
<evidence type="ECO:0000256" key="2">
    <source>
        <dbReference type="ARBA" id="ARBA00022771"/>
    </source>
</evidence>
<feature type="zinc finger region" description="C3H1-type" evidence="5">
    <location>
        <begin position="377"/>
        <end position="405"/>
    </location>
</feature>
<keyword evidence="1 5" id="KW-0479">Metal-binding</keyword>
<keyword evidence="3 5" id="KW-0862">Zinc</keyword>
<feature type="domain" description="C3H1-type" evidence="6">
    <location>
        <begin position="377"/>
        <end position="405"/>
    </location>
</feature>
<dbReference type="PANTHER" id="PTHR33400">
    <property type="entry name" value="ZINC FINGER CCCH DOMAIN-CONTAINING PROTEIN 6-RELATED"/>
    <property type="match status" value="1"/>
</dbReference>
<reference evidence="8" key="2">
    <citation type="submission" date="2025-08" db="UniProtKB">
        <authorList>
            <consortium name="RefSeq"/>
        </authorList>
    </citation>
    <scope>IDENTIFICATION</scope>
    <source>
        <tissue evidence="8">Leaf</tissue>
    </source>
</reference>
<keyword evidence="7" id="KW-1185">Reference proteome</keyword>
<sequence length="426" mass="46798">MKKKTSSGRVSWASESRLCQVKMFLTEDCPAKVSSSNLLPPGFEATTLFPSTRNNIPRIKWKRPPQFIISDALLVGSGGDSTETLSENLRISKVLEAFYPHRSVIPTRPSVSSSVSEAHYDDSTTPSIPLAFIEDEPEPPLQSSHHDFNSVSLLGPQLSLAASAALSSLTKEQGSQVDAHLLVKLLSDPILVRNLLNGNGKPLETANHVTTLNTDFAKPTTHAMDSNPPPLHNVPVSSVQSCATDPPLPKPTLPMSTTLSMKPSLVVHTYPLSSGIKPLPKLEDSYTPAPLKPSPVDNALVSEQNTQPLNMSSTWDMNRVPESAQTETAPQISNGNTNRDDYYKSLIREHGVVSPATNENNNYKGRVDDNKKVVKVKKIQKPCMFFNRPKGCRMGDSCMYLHERSKRSWTDVAPHFPRAKRLKFGS</sequence>
<gene>
    <name evidence="8" type="primary">LOC104746029</name>
</gene>
<accession>A0ABM0W4W3</accession>
<keyword evidence="4" id="KW-0238">DNA-binding</keyword>
<evidence type="ECO:0000313" key="8">
    <source>
        <dbReference type="RefSeq" id="XP_010465719.1"/>
    </source>
</evidence>
<organism evidence="7 8">
    <name type="scientific">Camelina sativa</name>
    <name type="common">False flax</name>
    <name type="synonym">Myagrum sativum</name>
    <dbReference type="NCBI Taxonomy" id="90675"/>
    <lineage>
        <taxon>Eukaryota</taxon>
        <taxon>Viridiplantae</taxon>
        <taxon>Streptophyta</taxon>
        <taxon>Embryophyta</taxon>
        <taxon>Tracheophyta</taxon>
        <taxon>Spermatophyta</taxon>
        <taxon>Magnoliopsida</taxon>
        <taxon>eudicotyledons</taxon>
        <taxon>Gunneridae</taxon>
        <taxon>Pentapetalae</taxon>
        <taxon>rosids</taxon>
        <taxon>malvids</taxon>
        <taxon>Brassicales</taxon>
        <taxon>Brassicaceae</taxon>
        <taxon>Camelineae</taxon>
        <taxon>Camelina</taxon>
    </lineage>
</organism>
<name>A0ABM0W4W3_CAMSA</name>
<dbReference type="InterPro" id="IPR036855">
    <property type="entry name" value="Znf_CCCH_sf"/>
</dbReference>
<dbReference type="InterPro" id="IPR000571">
    <property type="entry name" value="Znf_CCCH"/>
</dbReference>
<dbReference type="GeneID" id="104746029"/>
<dbReference type="PANTHER" id="PTHR33400:SF12">
    <property type="entry name" value="ZINC FINGER CCCH DOMAIN-CONTAINING PROTEIN 45-RELATED"/>
    <property type="match status" value="1"/>
</dbReference>
<protein>
    <submittedName>
        <fullName evidence="8">Zinc finger CCCH domain-containing protein 68-like</fullName>
    </submittedName>
</protein>
<dbReference type="RefSeq" id="XP_010465719.1">
    <property type="nucleotide sequence ID" value="XM_010467417.2"/>
</dbReference>
<evidence type="ECO:0000256" key="3">
    <source>
        <dbReference type="ARBA" id="ARBA00022833"/>
    </source>
</evidence>
<reference evidence="7" key="1">
    <citation type="journal article" date="2014" name="Nat. Commun.">
        <title>The emerging biofuel crop Camelina sativa retains a highly undifferentiated hexaploid genome structure.</title>
        <authorList>
            <person name="Kagale S."/>
            <person name="Koh C."/>
            <person name="Nixon J."/>
            <person name="Bollina V."/>
            <person name="Clarke W.E."/>
            <person name="Tuteja R."/>
            <person name="Spillane C."/>
            <person name="Robinson S.J."/>
            <person name="Links M.G."/>
            <person name="Clarke C."/>
            <person name="Higgins E.E."/>
            <person name="Huebert T."/>
            <person name="Sharpe A.G."/>
            <person name="Parkin I.A."/>
        </authorList>
    </citation>
    <scope>NUCLEOTIDE SEQUENCE [LARGE SCALE GENOMIC DNA]</scope>
    <source>
        <strain evidence="7">cv. DH55</strain>
    </source>
</reference>
<dbReference type="Proteomes" id="UP000694864">
    <property type="component" value="Chromosome 2"/>
</dbReference>
<dbReference type="SUPFAM" id="SSF90229">
    <property type="entry name" value="CCCH zinc finger"/>
    <property type="match status" value="1"/>
</dbReference>
<evidence type="ECO:0000313" key="7">
    <source>
        <dbReference type="Proteomes" id="UP000694864"/>
    </source>
</evidence>